<protein>
    <submittedName>
        <fullName evidence="2">Uncharacterized protein AlNc14C355G10946</fullName>
    </submittedName>
</protein>
<proteinExistence type="predicted"/>
<evidence type="ECO:0000256" key="1">
    <source>
        <dbReference type="SAM" id="MobiDB-lite"/>
    </source>
</evidence>
<gene>
    <name evidence="2" type="primary">AlNc14C355G10946</name>
    <name evidence="2" type="ORF">ALNC14_123330</name>
</gene>
<accession>F0WXJ5</accession>
<dbReference type="HOGENOM" id="CLU_2502613_0_0_1"/>
<reference evidence="2" key="1">
    <citation type="journal article" date="2011" name="PLoS Biol.">
        <title>Gene gain and loss during evolution of obligate parasitism in the white rust pathogen of Arabidopsis thaliana.</title>
        <authorList>
            <person name="Kemen E."/>
            <person name="Gardiner A."/>
            <person name="Schultz-Larsen T."/>
            <person name="Kemen A.C."/>
            <person name="Balmuth A.L."/>
            <person name="Robert-Seilaniantz A."/>
            <person name="Bailey K."/>
            <person name="Holub E."/>
            <person name="Studholme D.J."/>
            <person name="Maclean D."/>
            <person name="Jones J.D."/>
        </authorList>
    </citation>
    <scope>NUCLEOTIDE SEQUENCE</scope>
</reference>
<reference evidence="2" key="2">
    <citation type="submission" date="2011-02" db="EMBL/GenBank/DDBJ databases">
        <authorList>
            <person name="MacLean D."/>
        </authorList>
    </citation>
    <scope>NUCLEOTIDE SEQUENCE</scope>
</reference>
<dbReference type="EMBL" id="FR824400">
    <property type="protein sequence ID" value="CCA26189.1"/>
    <property type="molecule type" value="Genomic_DNA"/>
</dbReference>
<dbReference type="AlphaFoldDB" id="F0WXJ5"/>
<name>F0WXJ5_9STRA</name>
<organism evidence="2">
    <name type="scientific">Albugo laibachii Nc14</name>
    <dbReference type="NCBI Taxonomy" id="890382"/>
    <lineage>
        <taxon>Eukaryota</taxon>
        <taxon>Sar</taxon>
        <taxon>Stramenopiles</taxon>
        <taxon>Oomycota</taxon>
        <taxon>Peronosporomycetes</taxon>
        <taxon>Albuginales</taxon>
        <taxon>Albuginaceae</taxon>
        <taxon>Albugo</taxon>
    </lineage>
</organism>
<feature type="region of interest" description="Disordered" evidence="1">
    <location>
        <begin position="62"/>
        <end position="86"/>
    </location>
</feature>
<evidence type="ECO:0000313" key="2">
    <source>
        <dbReference type="EMBL" id="CCA26189.1"/>
    </source>
</evidence>
<sequence length="86" mass="9962">MSALSDEEQTLLHRDREKHPECFYSTALSSSCRAINGDNKCEFIRKIFRQCPNENKRLISERKDVTEGQGDGNELFDHQGFPSRDK</sequence>